<feature type="domain" description="Ig-like" evidence="5">
    <location>
        <begin position="40"/>
        <end position="114"/>
    </location>
</feature>
<dbReference type="AlphaFoldDB" id="A0A2D0RYU0"/>
<evidence type="ECO:0000256" key="3">
    <source>
        <dbReference type="SAM" id="Phobius"/>
    </source>
</evidence>
<dbReference type="GO" id="GO:0004888">
    <property type="term" value="F:transmembrane signaling receptor activity"/>
    <property type="evidence" value="ECO:0007669"/>
    <property type="project" value="TreeGrafter"/>
</dbReference>
<evidence type="ECO:0000256" key="4">
    <source>
        <dbReference type="SAM" id="SignalP"/>
    </source>
</evidence>
<dbReference type="PANTHER" id="PTHR11481:SF64">
    <property type="entry name" value="FC RECEPTOR-LIKE PROTEIN 4"/>
    <property type="match status" value="1"/>
</dbReference>
<evidence type="ECO:0000313" key="7">
    <source>
        <dbReference type="RefSeq" id="XP_017335664.1"/>
    </source>
</evidence>
<proteinExistence type="predicted"/>
<keyword evidence="2" id="KW-1015">Disulfide bond</keyword>
<dbReference type="GO" id="GO:0006955">
    <property type="term" value="P:immune response"/>
    <property type="evidence" value="ECO:0007669"/>
    <property type="project" value="TreeGrafter"/>
</dbReference>
<dbReference type="PANTHER" id="PTHR11481">
    <property type="entry name" value="IMMUNOGLOBULIN FC RECEPTOR"/>
    <property type="match status" value="1"/>
</dbReference>
<gene>
    <name evidence="7" type="primary">LOC108272059</name>
</gene>
<accession>A0A2D0RYU0</accession>
<dbReference type="RefSeq" id="XP_017335664.1">
    <property type="nucleotide sequence ID" value="XM_017480175.3"/>
</dbReference>
<keyword evidence="3" id="KW-1133">Transmembrane helix</keyword>
<sequence length="386" mass="43272">MKGLSVVVAIVLSLSLAKHRTSDEVVLTAWPQGQHFYFWESIVLKCEIKRNSSEVLRYSWFRHNLSEATTPSRAHRVSHHIYSISALTPEDSGTYWCKAQKQGTNSTLLSNSVSLSVTAASPPASLEVLPDSSQHLHGRQFSLRCSVHGGKTAGWTLRRLRGGEVNSDCLKMEGRVDLKIQGMCSFNNITGRLSGLYWCEATRGVQRSNAINITVSDGHVILQTPVQPVMEGQTVTLLCKTSFNFKHQISIYRDDGQHINNTNVTMENVTKAHEGFYKCVNPNASVESPESWLSVRGIATDQAKEENAFIAPWVWAVCVIVIILLLIPITFLLVLSLRKRVKLFPTCREFNTLQEMPQTKQDVTEIQWDLAWMEMTNLLDKPCPGS</sequence>
<reference evidence="6" key="1">
    <citation type="journal article" date="2016" name="Nat. Commun.">
        <title>The channel catfish genome sequence provides insights into the evolution of scale formation in teleosts.</title>
        <authorList>
            <person name="Liu Z."/>
            <person name="Liu S."/>
            <person name="Yao J."/>
            <person name="Bao L."/>
            <person name="Zhang J."/>
            <person name="Li Y."/>
            <person name="Jiang C."/>
            <person name="Sun L."/>
            <person name="Wang R."/>
            <person name="Zhang Y."/>
            <person name="Zhou T."/>
            <person name="Zeng Q."/>
            <person name="Fu Q."/>
            <person name="Gao S."/>
            <person name="Li N."/>
            <person name="Koren S."/>
            <person name="Jiang Y."/>
            <person name="Zimin A."/>
            <person name="Xu P."/>
            <person name="Phillippy A.M."/>
            <person name="Geng X."/>
            <person name="Song L."/>
            <person name="Sun F."/>
            <person name="Li C."/>
            <person name="Wang X."/>
            <person name="Chen A."/>
            <person name="Jin Y."/>
            <person name="Yuan Z."/>
            <person name="Yang Y."/>
            <person name="Tan S."/>
            <person name="Peatman E."/>
            <person name="Lu J."/>
            <person name="Qin Z."/>
            <person name="Dunham R."/>
            <person name="Li Z."/>
            <person name="Sonstegard T."/>
            <person name="Feng J."/>
            <person name="Danzmann R.G."/>
            <person name="Schroeder S."/>
            <person name="Scheffler B."/>
            <person name="Duke M.V."/>
            <person name="Ballard L."/>
            <person name="Kucuktas H."/>
            <person name="Kaltenboeck L."/>
            <person name="Liu H."/>
            <person name="Armbruster J."/>
            <person name="Xie Y."/>
            <person name="Kirby M.L."/>
            <person name="Tian Y."/>
            <person name="Flanagan M.E."/>
            <person name="Mu W."/>
            <person name="Waldbieser G.C."/>
        </authorList>
    </citation>
    <scope>NUCLEOTIDE SEQUENCE [LARGE SCALE GENOMIC DNA]</scope>
    <source>
        <strain evidence="6">SDA103</strain>
    </source>
</reference>
<feature type="chain" id="PRO_5013152691" evidence="4">
    <location>
        <begin position="23"/>
        <end position="386"/>
    </location>
</feature>
<dbReference type="Gene3D" id="2.60.40.10">
    <property type="entry name" value="Immunoglobulins"/>
    <property type="match status" value="3"/>
</dbReference>
<protein>
    <submittedName>
        <fullName evidence="7">Sialoadhesin</fullName>
    </submittedName>
</protein>
<feature type="domain" description="Ig-like" evidence="5">
    <location>
        <begin position="123"/>
        <end position="216"/>
    </location>
</feature>
<keyword evidence="3" id="KW-0812">Transmembrane</keyword>
<dbReference type="GO" id="GO:0009897">
    <property type="term" value="C:external side of plasma membrane"/>
    <property type="evidence" value="ECO:0007669"/>
    <property type="project" value="TreeGrafter"/>
</dbReference>
<dbReference type="SMART" id="SM00409">
    <property type="entry name" value="IG"/>
    <property type="match status" value="3"/>
</dbReference>
<name>A0A2D0RYU0_ICTPU</name>
<feature type="signal peptide" evidence="4">
    <location>
        <begin position="1"/>
        <end position="22"/>
    </location>
</feature>
<dbReference type="PROSITE" id="PS50835">
    <property type="entry name" value="IG_LIKE"/>
    <property type="match status" value="2"/>
</dbReference>
<keyword evidence="3" id="KW-0472">Membrane</keyword>
<evidence type="ECO:0000256" key="2">
    <source>
        <dbReference type="ARBA" id="ARBA00023157"/>
    </source>
</evidence>
<dbReference type="GO" id="GO:0007166">
    <property type="term" value="P:cell surface receptor signaling pathway"/>
    <property type="evidence" value="ECO:0007669"/>
    <property type="project" value="TreeGrafter"/>
</dbReference>
<keyword evidence="6" id="KW-1185">Reference proteome</keyword>
<dbReference type="OrthoDB" id="8941709at2759"/>
<evidence type="ECO:0000313" key="6">
    <source>
        <dbReference type="Proteomes" id="UP000221080"/>
    </source>
</evidence>
<dbReference type="InterPro" id="IPR007110">
    <property type="entry name" value="Ig-like_dom"/>
</dbReference>
<dbReference type="GeneID" id="108272059"/>
<evidence type="ECO:0000256" key="1">
    <source>
        <dbReference type="ARBA" id="ARBA00022729"/>
    </source>
</evidence>
<dbReference type="Proteomes" id="UP000221080">
    <property type="component" value="Chromosome 11"/>
</dbReference>
<dbReference type="InterPro" id="IPR036179">
    <property type="entry name" value="Ig-like_dom_sf"/>
</dbReference>
<dbReference type="InterPro" id="IPR003599">
    <property type="entry name" value="Ig_sub"/>
</dbReference>
<dbReference type="InterPro" id="IPR013783">
    <property type="entry name" value="Ig-like_fold"/>
</dbReference>
<organism evidence="6 7">
    <name type="scientific">Ictalurus punctatus</name>
    <name type="common">Channel catfish</name>
    <name type="synonym">Silurus punctatus</name>
    <dbReference type="NCBI Taxonomy" id="7998"/>
    <lineage>
        <taxon>Eukaryota</taxon>
        <taxon>Metazoa</taxon>
        <taxon>Chordata</taxon>
        <taxon>Craniata</taxon>
        <taxon>Vertebrata</taxon>
        <taxon>Euteleostomi</taxon>
        <taxon>Actinopterygii</taxon>
        <taxon>Neopterygii</taxon>
        <taxon>Teleostei</taxon>
        <taxon>Ostariophysi</taxon>
        <taxon>Siluriformes</taxon>
        <taxon>Ictaluridae</taxon>
        <taxon>Ictalurus</taxon>
    </lineage>
</organism>
<dbReference type="KEGG" id="ipu:108272059"/>
<dbReference type="Pfam" id="PF13927">
    <property type="entry name" value="Ig_3"/>
    <property type="match status" value="1"/>
</dbReference>
<reference evidence="7" key="2">
    <citation type="submission" date="2025-08" db="UniProtKB">
        <authorList>
            <consortium name="RefSeq"/>
        </authorList>
    </citation>
    <scope>IDENTIFICATION</scope>
    <source>
        <tissue evidence="7">Blood</tissue>
    </source>
</reference>
<dbReference type="InterPro" id="IPR050488">
    <property type="entry name" value="Ig_Fc_receptor"/>
</dbReference>
<evidence type="ECO:0000259" key="5">
    <source>
        <dbReference type="PROSITE" id="PS50835"/>
    </source>
</evidence>
<dbReference type="SUPFAM" id="SSF48726">
    <property type="entry name" value="Immunoglobulin"/>
    <property type="match status" value="3"/>
</dbReference>
<keyword evidence="1 4" id="KW-0732">Signal</keyword>
<feature type="transmembrane region" description="Helical" evidence="3">
    <location>
        <begin position="313"/>
        <end position="335"/>
    </location>
</feature>